<gene>
    <name evidence="2" type="ORF">HU200_049839</name>
    <name evidence="1" type="ORF">HU200_049842</name>
</gene>
<protein>
    <submittedName>
        <fullName evidence="1">Uncharacterized protein</fullName>
    </submittedName>
</protein>
<comment type="caution">
    <text evidence="1">The sequence shown here is derived from an EMBL/GenBank/DDBJ whole genome shotgun (WGS) entry which is preliminary data.</text>
</comment>
<sequence>MNMRTMAAFSLPSRQEALATTYPATPTWETKLSRWRFHSSLSCLDNAVMVSCPPKWTSTNGAQKDMSWWPGWLACTARWPSTKMATVSADR</sequence>
<evidence type="ECO:0000313" key="2">
    <source>
        <dbReference type="EMBL" id="KAF8671896.1"/>
    </source>
</evidence>
<dbReference type="AlphaFoldDB" id="A0A835AUC2"/>
<dbReference type="Proteomes" id="UP000636709">
    <property type="component" value="Unassembled WGS sequence"/>
</dbReference>
<accession>A0A835AUC2</accession>
<evidence type="ECO:0000313" key="1">
    <source>
        <dbReference type="EMBL" id="KAF8671845.1"/>
    </source>
</evidence>
<proteinExistence type="predicted"/>
<evidence type="ECO:0000313" key="3">
    <source>
        <dbReference type="Proteomes" id="UP000636709"/>
    </source>
</evidence>
<dbReference type="EMBL" id="JACEFO010002233">
    <property type="protein sequence ID" value="KAF8671845.1"/>
    <property type="molecule type" value="Genomic_DNA"/>
</dbReference>
<organism evidence="1 3">
    <name type="scientific">Digitaria exilis</name>
    <dbReference type="NCBI Taxonomy" id="1010633"/>
    <lineage>
        <taxon>Eukaryota</taxon>
        <taxon>Viridiplantae</taxon>
        <taxon>Streptophyta</taxon>
        <taxon>Embryophyta</taxon>
        <taxon>Tracheophyta</taxon>
        <taxon>Spermatophyta</taxon>
        <taxon>Magnoliopsida</taxon>
        <taxon>Liliopsida</taxon>
        <taxon>Poales</taxon>
        <taxon>Poaceae</taxon>
        <taxon>PACMAD clade</taxon>
        <taxon>Panicoideae</taxon>
        <taxon>Panicodae</taxon>
        <taxon>Paniceae</taxon>
        <taxon>Anthephorinae</taxon>
        <taxon>Digitaria</taxon>
    </lineage>
</organism>
<name>A0A835AUC2_9POAL</name>
<reference evidence="1" key="1">
    <citation type="submission" date="2020-07" db="EMBL/GenBank/DDBJ databases">
        <title>Genome sequence and genetic diversity analysis of an under-domesticated orphan crop, white fonio (Digitaria exilis).</title>
        <authorList>
            <person name="Bennetzen J.L."/>
            <person name="Chen S."/>
            <person name="Ma X."/>
            <person name="Wang X."/>
            <person name="Yssel A.E.J."/>
            <person name="Chaluvadi S.R."/>
            <person name="Johnson M."/>
            <person name="Gangashetty P."/>
            <person name="Hamidou F."/>
            <person name="Sanogo M.D."/>
            <person name="Zwaenepoel A."/>
            <person name="Wallace J."/>
            <person name="Van De Peer Y."/>
            <person name="Van Deynze A."/>
        </authorList>
    </citation>
    <scope>NUCLEOTIDE SEQUENCE</scope>
    <source>
        <tissue evidence="1">Leaves</tissue>
    </source>
</reference>
<dbReference type="EMBL" id="JACEFO010002232">
    <property type="protein sequence ID" value="KAF8671896.1"/>
    <property type="molecule type" value="Genomic_DNA"/>
</dbReference>
<keyword evidence="3" id="KW-1185">Reference proteome</keyword>